<keyword evidence="10" id="KW-0808">Transferase</keyword>
<evidence type="ECO:0000256" key="1">
    <source>
        <dbReference type="ARBA" id="ARBA00000085"/>
    </source>
</evidence>
<evidence type="ECO:0000313" key="11">
    <source>
        <dbReference type="Proteomes" id="UP000002601"/>
    </source>
</evidence>
<dbReference type="STRING" id="526222.Desal_2576"/>
<dbReference type="InterPro" id="IPR005467">
    <property type="entry name" value="His_kinase_dom"/>
</dbReference>
<name>C6BYM4_MARSD</name>
<dbReference type="InterPro" id="IPR003594">
    <property type="entry name" value="HATPase_dom"/>
</dbReference>
<dbReference type="InterPro" id="IPR036097">
    <property type="entry name" value="HisK_dim/P_sf"/>
</dbReference>
<keyword evidence="3 4" id="KW-0597">Phosphoprotein</keyword>
<dbReference type="HOGENOM" id="CLU_000445_89_20_7"/>
<protein>
    <recommendedName>
        <fullName evidence="2">histidine kinase</fullName>
        <ecNumber evidence="2">2.7.13.3</ecNumber>
    </recommendedName>
</protein>
<evidence type="ECO:0000259" key="9">
    <source>
        <dbReference type="PROSITE" id="PS50113"/>
    </source>
</evidence>
<evidence type="ECO:0000259" key="7">
    <source>
        <dbReference type="PROSITE" id="PS50109"/>
    </source>
</evidence>
<keyword evidence="10" id="KW-0418">Kinase</keyword>
<dbReference type="Gene3D" id="3.30.565.10">
    <property type="entry name" value="Histidine kinase-like ATPase, C-terminal domain"/>
    <property type="match status" value="1"/>
</dbReference>
<dbReference type="SMART" id="SM00388">
    <property type="entry name" value="HisKA"/>
    <property type="match status" value="1"/>
</dbReference>
<evidence type="ECO:0000259" key="8">
    <source>
        <dbReference type="PROSITE" id="PS50110"/>
    </source>
</evidence>
<dbReference type="EC" id="2.7.13.3" evidence="2"/>
<dbReference type="GO" id="GO:0000155">
    <property type="term" value="F:phosphorelay sensor kinase activity"/>
    <property type="evidence" value="ECO:0007669"/>
    <property type="project" value="InterPro"/>
</dbReference>
<dbReference type="InterPro" id="IPR003661">
    <property type="entry name" value="HisK_dim/P_dom"/>
</dbReference>
<dbReference type="SMART" id="SM00387">
    <property type="entry name" value="HATPase_c"/>
    <property type="match status" value="1"/>
</dbReference>
<dbReference type="eggNOG" id="COG3852">
    <property type="taxonomic scope" value="Bacteria"/>
</dbReference>
<sequence length="886" mass="100067">MKQLFTLTFLIISVFFSTFAQAESEKRNVLYLNSYQNGYRWSDDILDGVRDTFAASGLNIDLHIEYMDTKRFKDQDFMEILHSYYVFKYQKYKFSAIVVSDNNALNFLLRYRETFFPGVPVIFSGINDFRPELIEGLDNYCGVLENPDIKDNLELALKINPNVHKVVVVGDQSVTSRAIRAQIMKAEPLFKGVIKFEYWNDMPLVDLLAHSRTMTENEILLFTPFYKGAHGELFSSEEVLNIIYQNSPVMIFSVWEFLLGHGIVGGKLLSGNDQGRKAAEMALHVLKTGTMPKERVVKVTNEYYMFDYNVLERFNINSDILPEDSIIINEPDYFYKLDKQVFWIIIVSILGLSLILVMLIISILQRRKVEKRIKAQLSFQEILMDTIPLLICWKDKQQRYLGANHSFTDFFGLGSPWALVGLNDSEIDLHRRFAEQAAVWDKKVLKSGKPRMGINWSLIRDGEDPVWLEINKVPLYNEKGEVVGTLSTAEDVTRKVNLEKQLFQSQKMEAIGTLAGGIAHDFNNILTSIMNSVELALSDIEEDTITWKDLDRAIKAAQRGSRVVKQILTFSRPSQEGFKPTDIGEVVKETVDFIKASLPRNIRVSARVPEGAPLVMADPTQIHQVIMNLCTNSFHSLKGRGGSIDVALTTVEVEDEQAQFMRVAPGVYIRLEISDNGPGIPVEILDKIFDPFFTTKGKAEGTGLGLAVVHGLIKGHGGGISVSSTPDVKTSFEIYLPVQGQLRDIARKSFRSLPMGRENILFVEDDEDQLETTPRILESLGYMVTALASPEKAFNLIVDEPGRFDLMITDYDMPHTNGLELARLVQDVAPDLPILVVSGRRNVLSYVADVEYDVKSVKKVLMKPYNKTIIADAIREVLSSTENIDG</sequence>
<evidence type="ECO:0000256" key="6">
    <source>
        <dbReference type="SAM" id="SignalP"/>
    </source>
</evidence>
<dbReference type="Proteomes" id="UP000002601">
    <property type="component" value="Chromosome"/>
</dbReference>
<dbReference type="Pfam" id="PF00072">
    <property type="entry name" value="Response_reg"/>
    <property type="match status" value="1"/>
</dbReference>
<accession>C6BYM4</accession>
<dbReference type="SUPFAM" id="SSF47384">
    <property type="entry name" value="Homodimeric domain of signal transducing histidine kinase"/>
    <property type="match status" value="1"/>
</dbReference>
<evidence type="ECO:0000256" key="4">
    <source>
        <dbReference type="PROSITE-ProRule" id="PRU00169"/>
    </source>
</evidence>
<dbReference type="PANTHER" id="PTHR43065">
    <property type="entry name" value="SENSOR HISTIDINE KINASE"/>
    <property type="match status" value="1"/>
</dbReference>
<keyword evidence="5" id="KW-0812">Transmembrane</keyword>
<gene>
    <name evidence="10" type="ordered locus">Desal_2576</name>
</gene>
<feature type="domain" description="PAC" evidence="9">
    <location>
        <begin position="452"/>
        <end position="504"/>
    </location>
</feature>
<dbReference type="InterPro" id="IPR001789">
    <property type="entry name" value="Sig_transdc_resp-reg_receiver"/>
</dbReference>
<dbReference type="InterPro" id="IPR004358">
    <property type="entry name" value="Sig_transdc_His_kin-like_C"/>
</dbReference>
<dbReference type="PROSITE" id="PS50110">
    <property type="entry name" value="RESPONSE_REGULATORY"/>
    <property type="match status" value="1"/>
</dbReference>
<dbReference type="SUPFAM" id="SSF55874">
    <property type="entry name" value="ATPase domain of HSP90 chaperone/DNA topoisomerase II/histidine kinase"/>
    <property type="match status" value="1"/>
</dbReference>
<reference evidence="10 11" key="1">
    <citation type="submission" date="2009-06" db="EMBL/GenBank/DDBJ databases">
        <title>Complete sequence of Desulfovibrio salexigens DSM 2638.</title>
        <authorList>
            <consortium name="US DOE Joint Genome Institute"/>
            <person name="Lucas S."/>
            <person name="Copeland A."/>
            <person name="Lapidus A."/>
            <person name="Glavina del Rio T."/>
            <person name="Tice H."/>
            <person name="Bruce D."/>
            <person name="Goodwin L."/>
            <person name="Pitluck S."/>
            <person name="Munk A.C."/>
            <person name="Brettin T."/>
            <person name="Detter J.C."/>
            <person name="Han C."/>
            <person name="Tapia R."/>
            <person name="Larimer F."/>
            <person name="Land M."/>
            <person name="Hauser L."/>
            <person name="Kyrpides N."/>
            <person name="Anderson I."/>
            <person name="Wall J.D."/>
            <person name="Arkin A.P."/>
            <person name="Dehal P."/>
            <person name="Chivian D."/>
            <person name="Giles B."/>
            <person name="Hazen T.C."/>
        </authorList>
    </citation>
    <scope>NUCLEOTIDE SEQUENCE [LARGE SCALE GENOMIC DNA]</scope>
    <source>
        <strain evidence="11">ATCC 14822 / DSM 2638 / NCIMB 8403 / VKM B-1763</strain>
    </source>
</reference>
<dbReference type="NCBIfam" id="TIGR00229">
    <property type="entry name" value="sensory_box"/>
    <property type="match status" value="1"/>
</dbReference>
<dbReference type="EMBL" id="CP001649">
    <property type="protein sequence ID" value="ACS80631.1"/>
    <property type="molecule type" value="Genomic_DNA"/>
</dbReference>
<dbReference type="SUPFAM" id="SSF52172">
    <property type="entry name" value="CheY-like"/>
    <property type="match status" value="1"/>
</dbReference>
<feature type="transmembrane region" description="Helical" evidence="5">
    <location>
        <begin position="341"/>
        <end position="364"/>
    </location>
</feature>
<dbReference type="PRINTS" id="PR00344">
    <property type="entry name" value="BCTRLSENSOR"/>
</dbReference>
<organism evidence="10 11">
    <name type="scientific">Maridesulfovibrio salexigens (strain ATCC 14822 / DSM 2638 / NCIMB 8403 / VKM B-1763)</name>
    <name type="common">Desulfovibrio salexigens</name>
    <dbReference type="NCBI Taxonomy" id="526222"/>
    <lineage>
        <taxon>Bacteria</taxon>
        <taxon>Pseudomonadati</taxon>
        <taxon>Thermodesulfobacteriota</taxon>
        <taxon>Desulfovibrionia</taxon>
        <taxon>Desulfovibrionales</taxon>
        <taxon>Desulfovibrionaceae</taxon>
        <taxon>Maridesulfovibrio</taxon>
    </lineage>
</organism>
<comment type="catalytic activity">
    <reaction evidence="1">
        <text>ATP + protein L-histidine = ADP + protein N-phospho-L-histidine.</text>
        <dbReference type="EC" id="2.7.13.3"/>
    </reaction>
</comment>
<dbReference type="InterPro" id="IPR036890">
    <property type="entry name" value="HATPase_C_sf"/>
</dbReference>
<feature type="chain" id="PRO_5002962925" description="histidine kinase" evidence="6">
    <location>
        <begin position="23"/>
        <end position="886"/>
    </location>
</feature>
<dbReference type="PROSITE" id="PS50113">
    <property type="entry name" value="PAC"/>
    <property type="match status" value="1"/>
</dbReference>
<dbReference type="AlphaFoldDB" id="C6BYM4"/>
<evidence type="ECO:0000256" key="5">
    <source>
        <dbReference type="SAM" id="Phobius"/>
    </source>
</evidence>
<proteinExistence type="predicted"/>
<keyword evidence="5" id="KW-1133">Transmembrane helix</keyword>
<evidence type="ECO:0000313" key="10">
    <source>
        <dbReference type="EMBL" id="ACS80631.1"/>
    </source>
</evidence>
<dbReference type="RefSeq" id="WP_015852447.1">
    <property type="nucleotide sequence ID" value="NC_012881.1"/>
</dbReference>
<dbReference type="Pfam" id="PF08448">
    <property type="entry name" value="PAS_4"/>
    <property type="match status" value="1"/>
</dbReference>
<feature type="signal peptide" evidence="6">
    <location>
        <begin position="1"/>
        <end position="22"/>
    </location>
</feature>
<dbReference type="KEGG" id="dsa:Desal_2576"/>
<keyword evidence="11" id="KW-1185">Reference proteome</keyword>
<dbReference type="Pfam" id="PF02518">
    <property type="entry name" value="HATPase_c"/>
    <property type="match status" value="1"/>
</dbReference>
<evidence type="ECO:0000256" key="2">
    <source>
        <dbReference type="ARBA" id="ARBA00012438"/>
    </source>
</evidence>
<dbReference type="InterPro" id="IPR000014">
    <property type="entry name" value="PAS"/>
</dbReference>
<dbReference type="Gene3D" id="1.10.287.130">
    <property type="match status" value="1"/>
</dbReference>
<dbReference type="CDD" id="cd00082">
    <property type="entry name" value="HisKA"/>
    <property type="match status" value="1"/>
</dbReference>
<dbReference type="InterPro" id="IPR013656">
    <property type="entry name" value="PAS_4"/>
</dbReference>
<dbReference type="PROSITE" id="PS50109">
    <property type="entry name" value="HIS_KIN"/>
    <property type="match status" value="1"/>
</dbReference>
<dbReference type="InterPro" id="IPR000700">
    <property type="entry name" value="PAS-assoc_C"/>
</dbReference>
<dbReference type="Gene3D" id="3.40.50.2300">
    <property type="match status" value="3"/>
</dbReference>
<dbReference type="PANTHER" id="PTHR43065:SF42">
    <property type="entry name" value="TWO-COMPONENT SENSOR PPRA"/>
    <property type="match status" value="1"/>
</dbReference>
<dbReference type="InterPro" id="IPR011006">
    <property type="entry name" value="CheY-like_superfamily"/>
</dbReference>
<feature type="modified residue" description="4-aspartylphosphate" evidence="4">
    <location>
        <position position="810"/>
    </location>
</feature>
<dbReference type="SUPFAM" id="SSF55785">
    <property type="entry name" value="PYP-like sensor domain (PAS domain)"/>
    <property type="match status" value="1"/>
</dbReference>
<keyword evidence="6" id="KW-0732">Signal</keyword>
<dbReference type="SMART" id="SM00448">
    <property type="entry name" value="REC"/>
    <property type="match status" value="1"/>
</dbReference>
<evidence type="ECO:0000256" key="3">
    <source>
        <dbReference type="ARBA" id="ARBA00022553"/>
    </source>
</evidence>
<dbReference type="InterPro" id="IPR035965">
    <property type="entry name" value="PAS-like_dom_sf"/>
</dbReference>
<dbReference type="CDD" id="cd00156">
    <property type="entry name" value="REC"/>
    <property type="match status" value="1"/>
</dbReference>
<feature type="domain" description="Response regulatory" evidence="8">
    <location>
        <begin position="759"/>
        <end position="878"/>
    </location>
</feature>
<dbReference type="Gene3D" id="3.30.450.20">
    <property type="entry name" value="PAS domain"/>
    <property type="match status" value="1"/>
</dbReference>
<dbReference type="Pfam" id="PF00512">
    <property type="entry name" value="HisKA"/>
    <property type="match status" value="1"/>
</dbReference>
<feature type="domain" description="Histidine kinase" evidence="7">
    <location>
        <begin position="517"/>
        <end position="740"/>
    </location>
</feature>
<keyword evidence="5" id="KW-0472">Membrane</keyword>